<name>A0A0D2LHE5_9CHLO</name>
<sequence length="315" mass="32251">MNAHSKSPGSPLQPTPVAEEDRALQSLVESGIRGSLACLFAYALNVNLLEAFHFDAADAALGLEVAAPLVLLDALLLLPDGARMASAGSASPDGPASAVLRVVGSALSLAQEERARFGLVGAAPPAQRAALLAASQLSEELLSRGVILGFAALWASNRLSEAGLGEETLGAGGPLLSEALRWAIAAVIVVATGMRYSHHASDEVTAIQARRRAAEAEAASRASLLRYQPLLDQEQHRAALAREAATASDAGRAGEALALGAHLLLGGRFMLCAAAAYGAYLWTDNLLASFTTGLALQLASSSLTSAAAGLRGTQE</sequence>
<proteinExistence type="predicted"/>
<reference evidence="1 2" key="1">
    <citation type="journal article" date="2013" name="BMC Genomics">
        <title>Reconstruction of the lipid metabolism for the microalga Monoraphidium neglectum from its genome sequence reveals characteristics suitable for biofuel production.</title>
        <authorList>
            <person name="Bogen C."/>
            <person name="Al-Dilaimi A."/>
            <person name="Albersmeier A."/>
            <person name="Wichmann J."/>
            <person name="Grundmann M."/>
            <person name="Rupp O."/>
            <person name="Lauersen K.J."/>
            <person name="Blifernez-Klassen O."/>
            <person name="Kalinowski J."/>
            <person name="Goesmann A."/>
            <person name="Mussgnug J.H."/>
            <person name="Kruse O."/>
        </authorList>
    </citation>
    <scope>NUCLEOTIDE SEQUENCE [LARGE SCALE GENOMIC DNA]</scope>
    <source>
        <strain evidence="1 2">SAG 48.87</strain>
    </source>
</reference>
<dbReference type="GeneID" id="25734917"/>
<dbReference type="OrthoDB" id="552617at2759"/>
<dbReference type="Proteomes" id="UP000054498">
    <property type="component" value="Unassembled WGS sequence"/>
</dbReference>
<evidence type="ECO:0000313" key="2">
    <source>
        <dbReference type="Proteomes" id="UP000054498"/>
    </source>
</evidence>
<dbReference type="EMBL" id="KK100439">
    <property type="protein sequence ID" value="KIZ05924.1"/>
    <property type="molecule type" value="Genomic_DNA"/>
</dbReference>
<evidence type="ECO:0000313" key="1">
    <source>
        <dbReference type="EMBL" id="KIZ05924.1"/>
    </source>
</evidence>
<organism evidence="1 2">
    <name type="scientific">Monoraphidium neglectum</name>
    <dbReference type="NCBI Taxonomy" id="145388"/>
    <lineage>
        <taxon>Eukaryota</taxon>
        <taxon>Viridiplantae</taxon>
        <taxon>Chlorophyta</taxon>
        <taxon>core chlorophytes</taxon>
        <taxon>Chlorophyceae</taxon>
        <taxon>CS clade</taxon>
        <taxon>Sphaeropleales</taxon>
        <taxon>Selenastraceae</taxon>
        <taxon>Monoraphidium</taxon>
    </lineage>
</organism>
<protein>
    <submittedName>
        <fullName evidence="1">Uncharacterized protein</fullName>
    </submittedName>
</protein>
<keyword evidence="2" id="KW-1185">Reference proteome</keyword>
<dbReference type="KEGG" id="mng:MNEG_2039"/>
<dbReference type="RefSeq" id="XP_013904943.1">
    <property type="nucleotide sequence ID" value="XM_014049489.1"/>
</dbReference>
<accession>A0A0D2LHE5</accession>
<gene>
    <name evidence="1" type="ORF">MNEG_2039</name>
</gene>
<dbReference type="AlphaFoldDB" id="A0A0D2LHE5"/>